<evidence type="ECO:0000313" key="2">
    <source>
        <dbReference type="Proteomes" id="UP001057402"/>
    </source>
</evidence>
<name>A0ACB9QGE3_9MYRT</name>
<keyword evidence="2" id="KW-1185">Reference proteome</keyword>
<dbReference type="EMBL" id="CM042885">
    <property type="protein sequence ID" value="KAI4364490.1"/>
    <property type="molecule type" value="Genomic_DNA"/>
</dbReference>
<comment type="caution">
    <text evidence="1">The sequence shown here is derived from an EMBL/GenBank/DDBJ whole genome shotgun (WGS) entry which is preliminary data.</text>
</comment>
<reference evidence="2" key="1">
    <citation type="journal article" date="2023" name="Front. Plant Sci.">
        <title>Chromosomal-level genome assembly of Melastoma candidum provides insights into trichome evolution.</title>
        <authorList>
            <person name="Zhong Y."/>
            <person name="Wu W."/>
            <person name="Sun C."/>
            <person name="Zou P."/>
            <person name="Liu Y."/>
            <person name="Dai S."/>
            <person name="Zhou R."/>
        </authorList>
    </citation>
    <scope>NUCLEOTIDE SEQUENCE [LARGE SCALE GENOMIC DNA]</scope>
</reference>
<dbReference type="Proteomes" id="UP001057402">
    <property type="component" value="Chromosome 6"/>
</dbReference>
<sequence>MEDYGDFNPFRDFEFCESNVFDEARVFSDFQRYDEQLEAASYCGFLDSLKYDIASPSIKTHLNEIVGLGGISTDIQEVECAAEKSWAPPLTTLLEILNQYKCGLRRMRDTREGIRADGLSTVDIIRIAGAKFIQSSTSRDADGNLSAHLYDYYLHGYPEEVKRNVRLGMTLLAAAEKVGDHKFVAAIEFLDQCDVLSSASGNSVERIVHHFSGALREKIDRETGTVSENGLGRRLTLDIEAEITKPSIPVLVTHQQIPFFQLQQLCTTQTIMENVTQSKKVHVIDLGIRNGSQWVILMQALAARQENPVELLKITAIGTFSPELIEETGKRLEEFAKDLKLPFSCNTITVSDMMDLREDHIGLQDDETVIVYSQFLLRSMIPHPDRLESIMSVIKQINPIMMVVAEIDANLNSPVFVTRFIDALLYYSAFFDSFEDCMKRDDENRKFTECVLFAKAIRTIVAAKGEERSQRHVKLNVWRAFFHRYRMAEVDLGISSTSQVALAKNSLPCAKSCTVEMNGKSLVIGWKDTPICFLSAWKFEGTSEHDI</sequence>
<evidence type="ECO:0000313" key="1">
    <source>
        <dbReference type="EMBL" id="KAI4364490.1"/>
    </source>
</evidence>
<organism evidence="1 2">
    <name type="scientific">Melastoma candidum</name>
    <dbReference type="NCBI Taxonomy" id="119954"/>
    <lineage>
        <taxon>Eukaryota</taxon>
        <taxon>Viridiplantae</taxon>
        <taxon>Streptophyta</taxon>
        <taxon>Embryophyta</taxon>
        <taxon>Tracheophyta</taxon>
        <taxon>Spermatophyta</taxon>
        <taxon>Magnoliopsida</taxon>
        <taxon>eudicotyledons</taxon>
        <taxon>Gunneridae</taxon>
        <taxon>Pentapetalae</taxon>
        <taxon>rosids</taxon>
        <taxon>malvids</taxon>
        <taxon>Myrtales</taxon>
        <taxon>Melastomataceae</taxon>
        <taxon>Melastomatoideae</taxon>
        <taxon>Melastomateae</taxon>
        <taxon>Melastoma</taxon>
    </lineage>
</organism>
<gene>
    <name evidence="1" type="ORF">MLD38_020573</name>
</gene>
<accession>A0ACB9QGE3</accession>
<proteinExistence type="predicted"/>
<protein>
    <submittedName>
        <fullName evidence="1">Uncharacterized protein</fullName>
    </submittedName>
</protein>